<dbReference type="EMBL" id="CP001154">
    <property type="protein sequence ID" value="ACO75569.1"/>
    <property type="molecule type" value="Genomic_DNA"/>
</dbReference>
<dbReference type="STRING" id="557598.LHK_02588"/>
<keyword evidence="3" id="KW-1185">Reference proteome</keyword>
<dbReference type="Proteomes" id="UP000002010">
    <property type="component" value="Chromosome"/>
</dbReference>
<protein>
    <submittedName>
        <fullName evidence="2">Phage-related transmembrane protein</fullName>
    </submittedName>
</protein>
<dbReference type="KEGG" id="lhk:LHK_02588"/>
<gene>
    <name evidence="2" type="ordered locus">LHK_02588</name>
</gene>
<name>C1DC16_LARHH</name>
<sequence length="122" mass="12519">MLEPITPSTASASLLAVALLTLFPGIDASVVLGAFAGSTVFVLSSRDPGRLSRVGFFAASFLIGLFAAGPVAALMNTLLPATVNDHVGALFASALAVRLLQWLIDMAADPLGLLARIRGGRQ</sequence>
<organism evidence="2 3">
    <name type="scientific">Laribacter hongkongensis (strain HLHK9)</name>
    <dbReference type="NCBI Taxonomy" id="557598"/>
    <lineage>
        <taxon>Bacteria</taxon>
        <taxon>Pseudomonadati</taxon>
        <taxon>Pseudomonadota</taxon>
        <taxon>Betaproteobacteria</taxon>
        <taxon>Neisseriales</taxon>
        <taxon>Aquaspirillaceae</taxon>
        <taxon>Laribacter</taxon>
    </lineage>
</organism>
<dbReference type="RefSeq" id="WP_012698049.1">
    <property type="nucleotide sequence ID" value="NC_012559.1"/>
</dbReference>
<proteinExistence type="predicted"/>
<evidence type="ECO:0000313" key="2">
    <source>
        <dbReference type="EMBL" id="ACO75569.1"/>
    </source>
</evidence>
<dbReference type="Pfam" id="PF16931">
    <property type="entry name" value="Phage_holin_8"/>
    <property type="match status" value="1"/>
</dbReference>
<evidence type="ECO:0000313" key="3">
    <source>
        <dbReference type="Proteomes" id="UP000002010"/>
    </source>
</evidence>
<feature type="transmembrane region" description="Helical" evidence="1">
    <location>
        <begin position="54"/>
        <end position="75"/>
    </location>
</feature>
<reference evidence="2 3" key="1">
    <citation type="journal article" date="2009" name="PLoS Genet.">
        <title>The complete genome and proteome of Laribacter hongkongensis reveal potential mechanisms for adaptations to different temperatures and habitats.</title>
        <authorList>
            <person name="Woo P.C."/>
            <person name="Lau S.K."/>
            <person name="Tse H."/>
            <person name="Teng J.L."/>
            <person name="Curreem S.O."/>
            <person name="Tsang A.K."/>
            <person name="Fan R.Y."/>
            <person name="Wong G.K."/>
            <person name="Huang Y."/>
            <person name="Loman N.J."/>
            <person name="Snyder L.A."/>
            <person name="Cai J.J."/>
            <person name="Huang J.D."/>
            <person name="Mak W."/>
            <person name="Pallen M.J."/>
            <person name="Lok S."/>
            <person name="Yuen K.Y."/>
        </authorList>
    </citation>
    <scope>NUCLEOTIDE SEQUENCE [LARGE SCALE GENOMIC DNA]</scope>
    <source>
        <strain evidence="2 3">HLHK9</strain>
    </source>
</reference>
<feature type="transmembrane region" description="Helical" evidence="1">
    <location>
        <begin position="12"/>
        <end position="42"/>
    </location>
</feature>
<dbReference type="InterPro" id="IPR032637">
    <property type="entry name" value="Phage_holin-like"/>
</dbReference>
<evidence type="ECO:0000256" key="1">
    <source>
        <dbReference type="SAM" id="Phobius"/>
    </source>
</evidence>
<keyword evidence="1 2" id="KW-0812">Transmembrane</keyword>
<dbReference type="eggNOG" id="ENOG5032CMP">
    <property type="taxonomic scope" value="Bacteria"/>
</dbReference>
<accession>C1DC16</accession>
<dbReference type="AlphaFoldDB" id="C1DC16"/>
<keyword evidence="1" id="KW-0472">Membrane</keyword>
<dbReference type="GeneID" id="75110234"/>
<dbReference type="HOGENOM" id="CLU_136127_1_0_4"/>
<keyword evidence="1" id="KW-1133">Transmembrane helix</keyword>